<evidence type="ECO:0000313" key="2">
    <source>
        <dbReference type="EMBL" id="SMC43809.1"/>
    </source>
</evidence>
<keyword evidence="3" id="KW-1185">Reference proteome</keyword>
<dbReference type="OrthoDB" id="9812921at2"/>
<organism evidence="2 3">
    <name type="scientific">Polynucleobacter kasalickyi</name>
    <dbReference type="NCBI Taxonomy" id="1938817"/>
    <lineage>
        <taxon>Bacteria</taxon>
        <taxon>Pseudomonadati</taxon>
        <taxon>Pseudomonadota</taxon>
        <taxon>Betaproteobacteria</taxon>
        <taxon>Burkholderiales</taxon>
        <taxon>Burkholderiaceae</taxon>
        <taxon>Polynucleobacter</taxon>
    </lineage>
</organism>
<dbReference type="Pfam" id="PF06500">
    <property type="entry name" value="FrsA-like"/>
    <property type="match status" value="1"/>
</dbReference>
<evidence type="ECO:0000256" key="1">
    <source>
        <dbReference type="ARBA" id="ARBA00022801"/>
    </source>
</evidence>
<dbReference type="InterPro" id="IPR010520">
    <property type="entry name" value="FrsA-like"/>
</dbReference>
<gene>
    <name evidence="2" type="ORF">SAMN06296008_104136</name>
</gene>
<sequence length="417" mass="46578">MEVSQETQEVDVDNAIDKITNNPLPHYEPYGWHHWPASPWFSYQFRRGLGETQEGGGAVSEVFQVASRIDPTSDESWHEEWKHIADRNFLRAEEAESKKHIVTASNCFKRAADYYRQAEFFLLPDDPRRLETFTLMEKSSYGYLKYLNPPGEIVDIPYENGATLPAYFVRAPFPGDKLPVLICMGGLDSIKDEMWFMQAHGCLQRGISVLMIDGPGQGGALRRQGLVNRPDTEVPIGYCIDYLETRSDVDVSKIAVCGSSLGGIYAARAACYEHRLAACISHGAVFAITDMWGGAAEDHGLATHIKWVFGCDSMKSSMEKAKDFTLAGHLENMRCPYLIMHGGHDVLTVSQAKKVYDYGQAKGVNCTLRLLDEEETGAEHCQHDNPTIGQEILADWLADQFGIDQEQLLKSTVNSAI</sequence>
<keyword evidence="1" id="KW-0378">Hydrolase</keyword>
<dbReference type="GO" id="GO:0016787">
    <property type="term" value="F:hydrolase activity"/>
    <property type="evidence" value="ECO:0007669"/>
    <property type="project" value="UniProtKB-KW"/>
</dbReference>
<dbReference type="PANTHER" id="PTHR22946:SF12">
    <property type="entry name" value="CONIDIAL PIGMENT BIOSYNTHESIS PROTEIN AYG1 (AFU_ORTHOLOGUE AFUA_2G17550)"/>
    <property type="match status" value="1"/>
</dbReference>
<dbReference type="Proteomes" id="UP000192708">
    <property type="component" value="Unassembled WGS sequence"/>
</dbReference>
<dbReference type="Gene3D" id="1.20.1440.110">
    <property type="entry name" value="acylaminoacyl peptidase"/>
    <property type="match status" value="1"/>
</dbReference>
<dbReference type="PANTHER" id="PTHR22946">
    <property type="entry name" value="DIENELACTONE HYDROLASE DOMAIN-CONTAINING PROTEIN-RELATED"/>
    <property type="match status" value="1"/>
</dbReference>
<dbReference type="RefSeq" id="WP_159460823.1">
    <property type="nucleotide sequence ID" value="NZ_FWXJ01000004.1"/>
</dbReference>
<dbReference type="InterPro" id="IPR029058">
    <property type="entry name" value="AB_hydrolase_fold"/>
</dbReference>
<dbReference type="STRING" id="1938817.SAMN06296008_104136"/>
<name>A0A1W1Z5S9_9BURK</name>
<proteinExistence type="predicted"/>
<evidence type="ECO:0000313" key="3">
    <source>
        <dbReference type="Proteomes" id="UP000192708"/>
    </source>
</evidence>
<reference evidence="2 3" key="1">
    <citation type="submission" date="2017-04" db="EMBL/GenBank/DDBJ databases">
        <authorList>
            <person name="Afonso C.L."/>
            <person name="Miller P.J."/>
            <person name="Scott M.A."/>
            <person name="Spackman E."/>
            <person name="Goraichik I."/>
            <person name="Dimitrov K.M."/>
            <person name="Suarez D.L."/>
            <person name="Swayne D.E."/>
        </authorList>
    </citation>
    <scope>NUCLEOTIDE SEQUENCE [LARGE SCALE GENOMIC DNA]</scope>
    <source>
        <strain evidence="2 3">VK13</strain>
    </source>
</reference>
<dbReference type="InterPro" id="IPR050261">
    <property type="entry name" value="FrsA_esterase"/>
</dbReference>
<dbReference type="EMBL" id="FWXJ01000004">
    <property type="protein sequence ID" value="SMC43809.1"/>
    <property type="molecule type" value="Genomic_DNA"/>
</dbReference>
<dbReference type="AlphaFoldDB" id="A0A1W1Z5S9"/>
<accession>A0A1W1Z5S9</accession>
<dbReference type="SUPFAM" id="SSF53474">
    <property type="entry name" value="alpha/beta-Hydrolases"/>
    <property type="match status" value="1"/>
</dbReference>
<dbReference type="Gene3D" id="3.40.50.1820">
    <property type="entry name" value="alpha/beta hydrolase"/>
    <property type="match status" value="1"/>
</dbReference>
<protein>
    <submittedName>
        <fullName evidence="2">Uncharacterized protein</fullName>
    </submittedName>
</protein>